<dbReference type="RefSeq" id="WP_090872745.1">
    <property type="nucleotide sequence ID" value="NZ_FOHE01000028.1"/>
</dbReference>
<evidence type="ECO:0000256" key="1">
    <source>
        <dbReference type="SAM" id="Coils"/>
    </source>
</evidence>
<keyword evidence="2" id="KW-1133">Transmembrane helix</keyword>
<feature type="transmembrane region" description="Helical" evidence="2">
    <location>
        <begin position="37"/>
        <end position="56"/>
    </location>
</feature>
<keyword evidence="2" id="KW-0472">Membrane</keyword>
<keyword evidence="3" id="KW-0132">Cell division</keyword>
<accession>A0A1I0H4Y9</accession>
<dbReference type="GO" id="GO:0051301">
    <property type="term" value="P:cell division"/>
    <property type="evidence" value="ECO:0007669"/>
    <property type="project" value="UniProtKB-KW"/>
</dbReference>
<protein>
    <submittedName>
        <fullName evidence="3">Cell division protein DivIC</fullName>
    </submittedName>
</protein>
<dbReference type="PANTHER" id="PTHR40027">
    <property type="entry name" value="CELL DIVISION PROTEIN DIVIC"/>
    <property type="match status" value="1"/>
</dbReference>
<keyword evidence="3" id="KW-0131">Cell cycle</keyword>
<keyword evidence="1" id="KW-0175">Coiled coil</keyword>
<feature type="coiled-coil region" evidence="1">
    <location>
        <begin position="62"/>
        <end position="96"/>
    </location>
</feature>
<keyword evidence="4" id="KW-1185">Reference proteome</keyword>
<dbReference type="Pfam" id="PF04977">
    <property type="entry name" value="DivIC"/>
    <property type="match status" value="1"/>
</dbReference>
<dbReference type="EMBL" id="FOHE01000028">
    <property type="protein sequence ID" value="SET78644.1"/>
    <property type="molecule type" value="Genomic_DNA"/>
</dbReference>
<dbReference type="InterPro" id="IPR039076">
    <property type="entry name" value="DivIC"/>
</dbReference>
<name>A0A1I0H4Y9_9BACI</name>
<evidence type="ECO:0000313" key="3">
    <source>
        <dbReference type="EMBL" id="SET78644.1"/>
    </source>
</evidence>
<dbReference type="PANTHER" id="PTHR40027:SF1">
    <property type="entry name" value="CELL DIVISION PROTEIN DIVIC"/>
    <property type="match status" value="1"/>
</dbReference>
<reference evidence="3 4" key="1">
    <citation type="submission" date="2016-10" db="EMBL/GenBank/DDBJ databases">
        <authorList>
            <person name="de Groot N.N."/>
        </authorList>
    </citation>
    <scope>NUCLEOTIDE SEQUENCE [LARGE SCALE GENOMIC DNA]</scope>
    <source>
        <strain evidence="3 4">IBRC-M 10780</strain>
    </source>
</reference>
<organism evidence="3 4">
    <name type="scientific">Oceanobacillus limi</name>
    <dbReference type="NCBI Taxonomy" id="930131"/>
    <lineage>
        <taxon>Bacteria</taxon>
        <taxon>Bacillati</taxon>
        <taxon>Bacillota</taxon>
        <taxon>Bacilli</taxon>
        <taxon>Bacillales</taxon>
        <taxon>Bacillaceae</taxon>
        <taxon>Oceanobacillus</taxon>
    </lineage>
</organism>
<evidence type="ECO:0000313" key="4">
    <source>
        <dbReference type="Proteomes" id="UP000198618"/>
    </source>
</evidence>
<keyword evidence="2" id="KW-0812">Transmembrane</keyword>
<dbReference type="STRING" id="930131.SAMN05216389_12811"/>
<dbReference type="Proteomes" id="UP000198618">
    <property type="component" value="Unassembled WGS sequence"/>
</dbReference>
<dbReference type="OrthoDB" id="2991180at2"/>
<proteinExistence type="predicted"/>
<sequence length="126" mass="15270">MPEKRKTVARLDSNYMQQYDAYIERQKRKKKRLIRRLVLFSVIVALTVGTMTTYHFKQRSVHAEKVEEYKQLQSQLEKLKDNEEKYKEEIKLLNDEEYILDIARTNYFLSKEGELIFKIPEEDPSY</sequence>
<dbReference type="AlphaFoldDB" id="A0A1I0H4Y9"/>
<dbReference type="InterPro" id="IPR007060">
    <property type="entry name" value="FtsL/DivIC"/>
</dbReference>
<gene>
    <name evidence="3" type="ORF">SAMN05216389_12811</name>
</gene>
<evidence type="ECO:0000256" key="2">
    <source>
        <dbReference type="SAM" id="Phobius"/>
    </source>
</evidence>